<feature type="non-terminal residue" evidence="2">
    <location>
        <position position="1"/>
    </location>
</feature>
<evidence type="ECO:0000313" key="3">
    <source>
        <dbReference type="Proteomes" id="UP000266841"/>
    </source>
</evidence>
<dbReference type="CDD" id="cd09917">
    <property type="entry name" value="F-box_SF"/>
    <property type="match status" value="1"/>
</dbReference>
<organism evidence="2 3">
    <name type="scientific">Thalassiosira oceanica</name>
    <name type="common">Marine diatom</name>
    <dbReference type="NCBI Taxonomy" id="159749"/>
    <lineage>
        <taxon>Eukaryota</taxon>
        <taxon>Sar</taxon>
        <taxon>Stramenopiles</taxon>
        <taxon>Ochrophyta</taxon>
        <taxon>Bacillariophyta</taxon>
        <taxon>Coscinodiscophyceae</taxon>
        <taxon>Thalassiosirophycidae</taxon>
        <taxon>Thalassiosirales</taxon>
        <taxon>Thalassiosiraceae</taxon>
        <taxon>Thalassiosira</taxon>
    </lineage>
</organism>
<dbReference type="EMBL" id="AGNL01023620">
    <property type="protein sequence ID" value="EJK59102.1"/>
    <property type="molecule type" value="Genomic_DNA"/>
</dbReference>
<proteinExistence type="predicted"/>
<evidence type="ECO:0000313" key="2">
    <source>
        <dbReference type="EMBL" id="EJK59102.1"/>
    </source>
</evidence>
<dbReference type="Proteomes" id="UP000266841">
    <property type="component" value="Unassembled WGS sequence"/>
</dbReference>
<gene>
    <name evidence="2" type="ORF">THAOC_20715</name>
</gene>
<comment type="caution">
    <text evidence="2">The sequence shown here is derived from an EMBL/GenBank/DDBJ whole genome shotgun (WGS) entry which is preliminary data.</text>
</comment>
<reference evidence="2 3" key="1">
    <citation type="journal article" date="2012" name="Genome Biol.">
        <title>Genome and low-iron response of an oceanic diatom adapted to chronic iron limitation.</title>
        <authorList>
            <person name="Lommer M."/>
            <person name="Specht M."/>
            <person name="Roy A.S."/>
            <person name="Kraemer L."/>
            <person name="Andreson R."/>
            <person name="Gutowska M.A."/>
            <person name="Wolf J."/>
            <person name="Bergner S.V."/>
            <person name="Schilhabel M.B."/>
            <person name="Klostermeier U.C."/>
            <person name="Beiko R.G."/>
            <person name="Rosenstiel P."/>
            <person name="Hippler M."/>
            <person name="Laroche J."/>
        </authorList>
    </citation>
    <scope>NUCLEOTIDE SEQUENCE [LARGE SCALE GENOMIC DNA]</scope>
    <source>
        <strain evidence="2 3">CCMP1005</strain>
    </source>
</reference>
<dbReference type="AlphaFoldDB" id="K0SKX7"/>
<evidence type="ECO:0000256" key="1">
    <source>
        <dbReference type="SAM" id="MobiDB-lite"/>
    </source>
</evidence>
<sequence length="317" mass="35218">PPAAQPPATPATTPTPATSHITSPMARTRNAVKRQKVATVESALFNPDVVFLLAALLDARDLCQVSQTCKTLGGKRVNAVDGLSLVEEAARRFFECAFEWERSCLRKYPDEGWIELHHHLLMLRSKLTFDQLVGVNIQHGEERSIIRTILDQNLVSSALCSNHVMRSGKHFAVFTGNGVFGVIRPIKRSDFDEGGLNYFDPSLNNFWEYLIGQRTARWTHSNVHCCSVSRVFAGYFASWYDWAGSQPKTRIDGLQFNTPIGLMLDLDEGTLSVYQNGQGLATLKDGLSGEYCWYATVWNTSSFSIGRELAPGNQQAG</sequence>
<evidence type="ECO:0008006" key="4">
    <source>
        <dbReference type="Google" id="ProtNLM"/>
    </source>
</evidence>
<feature type="region of interest" description="Disordered" evidence="1">
    <location>
        <begin position="1"/>
        <end position="26"/>
    </location>
</feature>
<accession>K0SKX7</accession>
<keyword evidence="3" id="KW-1185">Reference proteome</keyword>
<name>K0SKX7_THAOC</name>
<protein>
    <recommendedName>
        <fullName evidence="4">B30.2/SPRY domain-containing protein</fullName>
    </recommendedName>
</protein>
<dbReference type="OrthoDB" id="295536at2759"/>